<name>W4L3J4_ENTF1</name>
<evidence type="ECO:0000313" key="4">
    <source>
        <dbReference type="Proteomes" id="UP000019141"/>
    </source>
</evidence>
<dbReference type="AlphaFoldDB" id="W4L3J4"/>
<feature type="domain" description="Reverse transcriptase" evidence="2">
    <location>
        <begin position="94"/>
        <end position="330"/>
    </location>
</feature>
<dbReference type="EMBL" id="AZHW01001473">
    <property type="protein sequence ID" value="ETW92464.1"/>
    <property type="molecule type" value="Genomic_DNA"/>
</dbReference>
<evidence type="ECO:0000259" key="2">
    <source>
        <dbReference type="PROSITE" id="PS50878"/>
    </source>
</evidence>
<sequence>MTAVQPTGALSTPKDAWHTINWYAVHRTVRRLQARIVKAVQEGRWGKVRALQHLLTHSFSGKAVAVKRVTSNDGKRTPGVDGVIWDTPEKKACAIVKLRQRGYRAQPLRRIYIPKNGSTNRFRPLSIPTMHDRAMQALYLLALDPIAETLGDPNSYGFRTERSTADAIGQCFTVLSQKHAAPWILEGDIRACFDGISHEWLLTHIPMDRVMLKKWLKVGFMDKQVLYPTEAGVPQGGICSPVIANLALDGLEALLRKQYPLTTNRGQQAKVHLDRYADDFIISGSSYELLQEEVKPLVEQFLRERGLELSPEKTRITHIEDGFDFLGQNVRKYAGKLLIQPARKNVKTFLGKVRQLVKANAQATAVNLIAQLNPMIRGWANYHRHVMSQD</sequence>
<organism evidence="3 4">
    <name type="scientific">Entotheonella factor</name>
    <dbReference type="NCBI Taxonomy" id="1429438"/>
    <lineage>
        <taxon>Bacteria</taxon>
        <taxon>Pseudomonadati</taxon>
        <taxon>Nitrospinota/Tectimicrobiota group</taxon>
        <taxon>Candidatus Tectimicrobiota</taxon>
        <taxon>Candidatus Entotheonellia</taxon>
        <taxon>Candidatus Entotheonellales</taxon>
        <taxon>Candidatus Entotheonellaceae</taxon>
        <taxon>Candidatus Entotheonella</taxon>
    </lineage>
</organism>
<dbReference type="Pfam" id="PF13655">
    <property type="entry name" value="RVT_N"/>
    <property type="match status" value="1"/>
</dbReference>
<dbReference type="InterPro" id="IPR043502">
    <property type="entry name" value="DNA/RNA_pol_sf"/>
</dbReference>
<reference evidence="3 4" key="1">
    <citation type="journal article" date="2014" name="Nature">
        <title>An environmental bacterial taxon with a large and distinct metabolic repertoire.</title>
        <authorList>
            <person name="Wilson M.C."/>
            <person name="Mori T."/>
            <person name="Ruckert C."/>
            <person name="Uria A.R."/>
            <person name="Helf M.J."/>
            <person name="Takada K."/>
            <person name="Gernert C."/>
            <person name="Steffens U.A."/>
            <person name="Heycke N."/>
            <person name="Schmitt S."/>
            <person name="Rinke C."/>
            <person name="Helfrich E.J."/>
            <person name="Brachmann A.O."/>
            <person name="Gurgui C."/>
            <person name="Wakimoto T."/>
            <person name="Kracht M."/>
            <person name="Crusemann M."/>
            <person name="Hentschel U."/>
            <person name="Abe I."/>
            <person name="Matsunaga S."/>
            <person name="Kalinowski J."/>
            <person name="Takeyama H."/>
            <person name="Piel J."/>
        </authorList>
    </citation>
    <scope>NUCLEOTIDE SEQUENCE [LARGE SCALE GENOMIC DNA]</scope>
    <source>
        <strain evidence="4">TSY1</strain>
    </source>
</reference>
<dbReference type="InterPro" id="IPR051083">
    <property type="entry name" value="GrpII_Intron_Splice-Mob/Def"/>
</dbReference>
<dbReference type="PATRIC" id="fig|1429438.4.peg.8102"/>
<dbReference type="PANTHER" id="PTHR34047:SF10">
    <property type="entry name" value="GROUP II INTRON-ASSOCIATED OPEN READING FRAME"/>
    <property type="match status" value="1"/>
</dbReference>
<dbReference type="Proteomes" id="UP000019141">
    <property type="component" value="Unassembled WGS sequence"/>
</dbReference>
<dbReference type="PANTHER" id="PTHR34047">
    <property type="entry name" value="NUCLEAR INTRON MATURASE 1, MITOCHONDRIAL-RELATED"/>
    <property type="match status" value="1"/>
</dbReference>
<evidence type="ECO:0000256" key="1">
    <source>
        <dbReference type="ARBA" id="ARBA00034120"/>
    </source>
</evidence>
<dbReference type="HOGENOM" id="CLU_013584_15_4_7"/>
<proteinExistence type="inferred from homology"/>
<dbReference type="Pfam" id="PF00078">
    <property type="entry name" value="RVT_1"/>
    <property type="match status" value="1"/>
</dbReference>
<accession>W4L3J4</accession>
<dbReference type="InterPro" id="IPR000477">
    <property type="entry name" value="RT_dom"/>
</dbReference>
<dbReference type="SUPFAM" id="SSF56672">
    <property type="entry name" value="DNA/RNA polymerases"/>
    <property type="match status" value="1"/>
</dbReference>
<protein>
    <recommendedName>
        <fullName evidence="2">Reverse transcriptase domain-containing protein</fullName>
    </recommendedName>
</protein>
<dbReference type="PROSITE" id="PS50878">
    <property type="entry name" value="RT_POL"/>
    <property type="match status" value="1"/>
</dbReference>
<dbReference type="CDD" id="cd01651">
    <property type="entry name" value="RT_G2_intron"/>
    <property type="match status" value="1"/>
</dbReference>
<dbReference type="InterPro" id="IPR013597">
    <property type="entry name" value="Mat_intron_G2"/>
</dbReference>
<keyword evidence="4" id="KW-1185">Reference proteome</keyword>
<dbReference type="InterPro" id="IPR030931">
    <property type="entry name" value="Group_II_RT_mat"/>
</dbReference>
<dbReference type="Pfam" id="PF08388">
    <property type="entry name" value="GIIM"/>
    <property type="match status" value="1"/>
</dbReference>
<dbReference type="InterPro" id="IPR025960">
    <property type="entry name" value="RVT_N"/>
</dbReference>
<gene>
    <name evidence="3" type="ORF">ETSY1_43515</name>
</gene>
<evidence type="ECO:0000313" key="3">
    <source>
        <dbReference type="EMBL" id="ETW92464.1"/>
    </source>
</evidence>
<dbReference type="NCBIfam" id="TIGR04416">
    <property type="entry name" value="group_II_RT_mat"/>
    <property type="match status" value="1"/>
</dbReference>
<comment type="caution">
    <text evidence="3">The sequence shown here is derived from an EMBL/GenBank/DDBJ whole genome shotgun (WGS) entry which is preliminary data.</text>
</comment>
<comment type="similarity">
    <text evidence="1">Belongs to the bacterial reverse transcriptase family.</text>
</comment>